<dbReference type="Gene3D" id="3.80.10.10">
    <property type="entry name" value="Ribonuclease Inhibitor"/>
    <property type="match status" value="2"/>
</dbReference>
<evidence type="ECO:0000256" key="4">
    <source>
        <dbReference type="SAM" id="SignalP"/>
    </source>
</evidence>
<dbReference type="PANTHER" id="PTHR24373:SF398">
    <property type="entry name" value="LEUCINE-RICH REPEAT-CONTAINING G-PROTEIN COUPLED RECEPTOR 6"/>
    <property type="match status" value="1"/>
</dbReference>
<proteinExistence type="predicted"/>
<dbReference type="AlphaFoldDB" id="A0A8J6HRF3"/>
<sequence>MKILMFVLFAQLSKCEDLSAKIDYELVETLFNYEYERSNHSEDVVTSKKNAFSITVLSDVPVLRQGMLDIGPDTYYFWMDGRKLEELEPGVFDNQNITEEIRLERNELTVIKTGTFKNLKIKKLDLAYNKITHVEEKAISDLPNLWEVHLSRNKIVQFHDNSFVNTPSMWAFDMSCNKLEKLGKGWFRFMTKNKTVIIGVAHNEIREIDSGAFEGINVWNLALDHNKLEQIPEQVFTKNNIQLLYIEDNQLESLPEGFFGQKNLTEIGIRNNRWGSDFQRKLEGFTKEIRARTSSNSVSC</sequence>
<evidence type="ECO:0000256" key="3">
    <source>
        <dbReference type="ARBA" id="ARBA00022737"/>
    </source>
</evidence>
<dbReference type="Proteomes" id="UP000719412">
    <property type="component" value="Unassembled WGS sequence"/>
</dbReference>
<dbReference type="InterPro" id="IPR001611">
    <property type="entry name" value="Leu-rich_rpt"/>
</dbReference>
<dbReference type="InterPro" id="IPR003591">
    <property type="entry name" value="Leu-rich_rpt_typical-subtyp"/>
</dbReference>
<keyword evidence="3" id="KW-0677">Repeat</keyword>
<feature type="signal peptide" evidence="4">
    <location>
        <begin position="1"/>
        <end position="15"/>
    </location>
</feature>
<keyword evidence="1" id="KW-0433">Leucine-rich repeat</keyword>
<reference evidence="5" key="2">
    <citation type="submission" date="2021-08" db="EMBL/GenBank/DDBJ databases">
        <authorList>
            <person name="Eriksson T."/>
        </authorList>
    </citation>
    <scope>NUCLEOTIDE SEQUENCE</scope>
    <source>
        <strain evidence="5">Stoneville</strain>
        <tissue evidence="5">Whole head</tissue>
    </source>
</reference>
<evidence type="ECO:0000256" key="2">
    <source>
        <dbReference type="ARBA" id="ARBA00022729"/>
    </source>
</evidence>
<dbReference type="PANTHER" id="PTHR24373">
    <property type="entry name" value="SLIT RELATED LEUCINE-RICH REPEAT NEURONAL PROTEIN"/>
    <property type="match status" value="1"/>
</dbReference>
<dbReference type="SUPFAM" id="SSF52058">
    <property type="entry name" value="L domain-like"/>
    <property type="match status" value="1"/>
</dbReference>
<dbReference type="SMART" id="SM00369">
    <property type="entry name" value="LRR_TYP"/>
    <property type="match status" value="4"/>
</dbReference>
<protein>
    <submittedName>
        <fullName evidence="5">Uncharacterized protein</fullName>
    </submittedName>
</protein>
<dbReference type="InterPro" id="IPR050328">
    <property type="entry name" value="Dev_Immune_Receptor"/>
</dbReference>
<name>A0A8J6HRF3_TENMO</name>
<gene>
    <name evidence="5" type="ORF">GEV33_003389</name>
</gene>
<accession>A0A8J6HRF3</accession>
<evidence type="ECO:0000313" key="6">
    <source>
        <dbReference type="Proteomes" id="UP000719412"/>
    </source>
</evidence>
<evidence type="ECO:0000256" key="1">
    <source>
        <dbReference type="ARBA" id="ARBA00022614"/>
    </source>
</evidence>
<dbReference type="Pfam" id="PF13306">
    <property type="entry name" value="LRR_5"/>
    <property type="match status" value="1"/>
</dbReference>
<reference evidence="5" key="1">
    <citation type="journal article" date="2020" name="J Insects Food Feed">
        <title>The yellow mealworm (Tenebrio molitor) genome: a resource for the emerging insects as food and feed industry.</title>
        <authorList>
            <person name="Eriksson T."/>
            <person name="Andere A."/>
            <person name="Kelstrup H."/>
            <person name="Emery V."/>
            <person name="Picard C."/>
        </authorList>
    </citation>
    <scope>NUCLEOTIDE SEQUENCE</scope>
    <source>
        <strain evidence="5">Stoneville</strain>
        <tissue evidence="5">Whole head</tissue>
    </source>
</reference>
<evidence type="ECO:0000313" key="5">
    <source>
        <dbReference type="EMBL" id="KAH0819405.1"/>
    </source>
</evidence>
<dbReference type="InterPro" id="IPR026906">
    <property type="entry name" value="LRR_5"/>
</dbReference>
<comment type="caution">
    <text evidence="5">The sequence shown here is derived from an EMBL/GenBank/DDBJ whole genome shotgun (WGS) entry which is preliminary data.</text>
</comment>
<dbReference type="InterPro" id="IPR032675">
    <property type="entry name" value="LRR_dom_sf"/>
</dbReference>
<dbReference type="GO" id="GO:0005615">
    <property type="term" value="C:extracellular space"/>
    <property type="evidence" value="ECO:0007669"/>
    <property type="project" value="TreeGrafter"/>
</dbReference>
<keyword evidence="6" id="KW-1185">Reference proteome</keyword>
<feature type="chain" id="PRO_5035326616" evidence="4">
    <location>
        <begin position="16"/>
        <end position="300"/>
    </location>
</feature>
<dbReference type="GO" id="GO:0031012">
    <property type="term" value="C:extracellular matrix"/>
    <property type="evidence" value="ECO:0007669"/>
    <property type="project" value="TreeGrafter"/>
</dbReference>
<keyword evidence="2 4" id="KW-0732">Signal</keyword>
<dbReference type="Pfam" id="PF13855">
    <property type="entry name" value="LRR_8"/>
    <property type="match status" value="1"/>
</dbReference>
<dbReference type="EMBL" id="JABDTM020014670">
    <property type="protein sequence ID" value="KAH0819405.1"/>
    <property type="molecule type" value="Genomic_DNA"/>
</dbReference>
<organism evidence="5 6">
    <name type="scientific">Tenebrio molitor</name>
    <name type="common">Yellow mealworm beetle</name>
    <dbReference type="NCBI Taxonomy" id="7067"/>
    <lineage>
        <taxon>Eukaryota</taxon>
        <taxon>Metazoa</taxon>
        <taxon>Ecdysozoa</taxon>
        <taxon>Arthropoda</taxon>
        <taxon>Hexapoda</taxon>
        <taxon>Insecta</taxon>
        <taxon>Pterygota</taxon>
        <taxon>Neoptera</taxon>
        <taxon>Endopterygota</taxon>
        <taxon>Coleoptera</taxon>
        <taxon>Polyphaga</taxon>
        <taxon>Cucujiformia</taxon>
        <taxon>Tenebrionidae</taxon>
        <taxon>Tenebrio</taxon>
    </lineage>
</organism>